<feature type="region of interest" description="Disordered" evidence="11">
    <location>
        <begin position="1705"/>
        <end position="1813"/>
    </location>
</feature>
<dbReference type="InterPro" id="IPR036871">
    <property type="entry name" value="PX_dom_sf"/>
</dbReference>
<gene>
    <name evidence="13" type="ORF">B0A54_11752</name>
</gene>
<evidence type="ECO:0000256" key="11">
    <source>
        <dbReference type="SAM" id="MobiDB-lite"/>
    </source>
</evidence>
<dbReference type="InterPro" id="IPR025202">
    <property type="entry name" value="PLD-like_dom"/>
</dbReference>
<evidence type="ECO:0000256" key="8">
    <source>
        <dbReference type="ARBA" id="ARBA00042228"/>
    </source>
</evidence>
<feature type="compositionally biased region" description="Polar residues" evidence="11">
    <location>
        <begin position="286"/>
        <end position="299"/>
    </location>
</feature>
<evidence type="ECO:0000256" key="3">
    <source>
        <dbReference type="ARBA" id="ARBA00012027"/>
    </source>
</evidence>
<feature type="compositionally biased region" description="Basic residues" evidence="11">
    <location>
        <begin position="1409"/>
        <end position="1418"/>
    </location>
</feature>
<dbReference type="GO" id="GO:0004630">
    <property type="term" value="F:phospholipase D activity"/>
    <property type="evidence" value="ECO:0007669"/>
    <property type="project" value="UniProtKB-EC"/>
</dbReference>
<organism evidence="13 14">
    <name type="scientific">Friedmanniomyces endolithicus</name>
    <dbReference type="NCBI Taxonomy" id="329885"/>
    <lineage>
        <taxon>Eukaryota</taxon>
        <taxon>Fungi</taxon>
        <taxon>Dikarya</taxon>
        <taxon>Ascomycota</taxon>
        <taxon>Pezizomycotina</taxon>
        <taxon>Dothideomycetes</taxon>
        <taxon>Dothideomycetidae</taxon>
        <taxon>Mycosphaerellales</taxon>
        <taxon>Teratosphaeriaceae</taxon>
        <taxon>Friedmanniomyces</taxon>
    </lineage>
</organism>
<keyword evidence="4" id="KW-0677">Repeat</keyword>
<dbReference type="PANTHER" id="PTHR18896:SF76">
    <property type="entry name" value="PHOSPHOLIPASE"/>
    <property type="match status" value="1"/>
</dbReference>
<feature type="compositionally biased region" description="Basic and acidic residues" evidence="11">
    <location>
        <begin position="1798"/>
        <end position="1812"/>
    </location>
</feature>
<evidence type="ECO:0000256" key="2">
    <source>
        <dbReference type="ARBA" id="ARBA00008664"/>
    </source>
</evidence>
<dbReference type="Proteomes" id="UP000310066">
    <property type="component" value="Unassembled WGS sequence"/>
</dbReference>
<accession>A0A4U0UP44</accession>
<dbReference type="FunFam" id="3.30.870.10:FF:000011">
    <property type="entry name" value="Phospholipase"/>
    <property type="match status" value="1"/>
</dbReference>
<feature type="compositionally biased region" description="Polar residues" evidence="11">
    <location>
        <begin position="1646"/>
        <end position="1657"/>
    </location>
</feature>
<keyword evidence="7" id="KW-0443">Lipid metabolism</keyword>
<dbReference type="Gene3D" id="3.30.870.10">
    <property type="entry name" value="Endonuclease Chain A"/>
    <property type="match status" value="2"/>
</dbReference>
<dbReference type="Gene3D" id="3.30.1520.10">
    <property type="entry name" value="Phox-like domain"/>
    <property type="match status" value="1"/>
</dbReference>
<evidence type="ECO:0000256" key="5">
    <source>
        <dbReference type="ARBA" id="ARBA00022801"/>
    </source>
</evidence>
<dbReference type="STRING" id="329885.A0A4U0UP44"/>
<evidence type="ECO:0000256" key="10">
    <source>
        <dbReference type="ARBA" id="ARBA00079280"/>
    </source>
</evidence>
<comment type="catalytic activity">
    <reaction evidence="1">
        <text>a 1,2-diacyl-sn-glycero-3-phosphocholine + H2O = a 1,2-diacyl-sn-glycero-3-phosphate + choline + H(+)</text>
        <dbReference type="Rhea" id="RHEA:14445"/>
        <dbReference type="ChEBI" id="CHEBI:15354"/>
        <dbReference type="ChEBI" id="CHEBI:15377"/>
        <dbReference type="ChEBI" id="CHEBI:15378"/>
        <dbReference type="ChEBI" id="CHEBI:57643"/>
        <dbReference type="ChEBI" id="CHEBI:58608"/>
        <dbReference type="EC" id="3.1.4.4"/>
    </reaction>
</comment>
<evidence type="ECO:0000256" key="6">
    <source>
        <dbReference type="ARBA" id="ARBA00022963"/>
    </source>
</evidence>
<dbReference type="Pfam" id="PF13091">
    <property type="entry name" value="PLDc_2"/>
    <property type="match status" value="1"/>
</dbReference>
<keyword evidence="5" id="KW-0378">Hydrolase</keyword>
<dbReference type="EMBL" id="NAJP01000050">
    <property type="protein sequence ID" value="TKA37668.1"/>
    <property type="molecule type" value="Genomic_DNA"/>
</dbReference>
<dbReference type="GO" id="GO:0009395">
    <property type="term" value="P:phospholipid catabolic process"/>
    <property type="evidence" value="ECO:0007669"/>
    <property type="project" value="TreeGrafter"/>
</dbReference>
<feature type="compositionally biased region" description="Polar residues" evidence="11">
    <location>
        <begin position="598"/>
        <end position="607"/>
    </location>
</feature>
<evidence type="ECO:0000256" key="1">
    <source>
        <dbReference type="ARBA" id="ARBA00000798"/>
    </source>
</evidence>
<reference evidence="13 14" key="1">
    <citation type="submission" date="2017-03" db="EMBL/GenBank/DDBJ databases">
        <title>Genomes of endolithic fungi from Antarctica.</title>
        <authorList>
            <person name="Coleine C."/>
            <person name="Masonjones S."/>
            <person name="Stajich J.E."/>
        </authorList>
    </citation>
    <scope>NUCLEOTIDE SEQUENCE [LARGE SCALE GENOMIC DNA]</scope>
    <source>
        <strain evidence="13 14">CCFEE 5311</strain>
    </source>
</reference>
<feature type="compositionally biased region" description="Polar residues" evidence="11">
    <location>
        <begin position="1397"/>
        <end position="1406"/>
    </location>
</feature>
<dbReference type="CDD" id="cd09138">
    <property type="entry name" value="PLDc_vPLD1_2_yPLD_like_1"/>
    <property type="match status" value="1"/>
</dbReference>
<sequence length="1914" mass="213940">MATATTAKPYAAGAREESVSPMSRAPRGVSPSTTLYTQEEEMLAKTNGYVSSPLRVQQRLASLDGKKLPDLPSGRPEGNGWAKAMTGAGPETGKAASVHWDTAAPNGSFPFEAQPGASGPEPTNELLKTNGKAEPALIELSRKRANGSSPATLSHRRSVQFARGMTDEDVASSPLQKTQTWESEVDGDHGPNTKERDRQSSFFGKLKALTSTTPSSHHTRGPSSSTGFATPMGALSPQSERSEPMYPLEPSEAADADIEEEDSERDQIDELRPKKRRMQKRPATFGTDSGPSTPKQSRFASFRREQAVPSSSNRPANPDRRNTLSDMPESEHPNAGVSEDEGRDRIRSAWRRGLEGARGLSYAARRHEDVETPVGGAHRPGALRRITGMGGHDGTGASPFRIKADRQASSSAQKWRQVKSAMKVMTQRKKDERMMVDHQKSAQLMAELLAGAPAALVFASMYQRDEHGHRKVPVLLEQLKIRIPHSEMKKDNAGDRHLLFKVDLEYGSGAARMVWTIRRTLQDFVNLHWKYKGQSAADRFRRGDTGKNKQVKMPKFPKSAFPYARGARGLFEKLIDEDEAEDVMQDNIEGVPGGEGSGTDTAPQRPTLSGPKHTRRKSSFAPPRRTSTGELIPPNTDPNSLNAFQREKYNEHQRKKLERYLQQMIRWLIFRADSTRLCKFLELSALAIRLSAEGGFQGKQGLLTIASRRHRELRHKGLTLTKGGGGFAERHHARWFLVRHSYIVCVDGPESLIPYDVFLVDADFRMEKKAKKITEQKTAAEMAKAAVDTTKSGKNHLIRLYNSERKLKLIAKSERQFVQFQESLVTMTSETVWSRKQRFNSYAPVRNNVWARWLVDGRDHMWQVSRAIDNAKDFIYIHDWWLSPELYMRRPAAISQKWRLDRLLKRKAEEGVKIFVIVYRNIESAVPIDSEYTKWALLDLHENICVQRSPNQFRQNQFFWAHHEKLVVVDNMMAFVGGVDLCFGRWDDPCHSLTDDKLTGFEVDLPGDVPRDSEHCQVWPGKDYSNPRVQDFYALDRPYEEMYDRTKVPRMPWHDIAMQLVGQPARDVGRHFVQRWNYVLRNRVPTRPTPVLLPPPEYEAEELERLGLSGTCQVQILRSCSSWSMGTPNKVEHSIMDAYCHLIRTSEHFVYVENQFFISSCTVEGTPIHNQIGNAIVERAVRAAENGEKWQACLVIPLMPGFQNSVDAQDGTSIRLIMQCQYRSICRGESSIFGKLRAKGIDPEQYVRFYSLRQWGRIGPRKCLTTEQLYIHAKCMVVDDRTAIIGSANINERSMLGSRDSEVAAVVTDTKMVASFMGGEPYEVGEFAHGLRVRLMREHLGIDVDAVYRREVVRKEREVQDEEMGRIYRDEAAGRKVGRPGGVGEEAGDYFGAPMQTAQSKQTNLHSFVHGKRGRKKERRDSSSSSGTSGEDAVPQDPMERVKAETKKEAQRDLDVDGYGTDNMKALVDAGDIGLTDTFTDRQGREVLLKTNAPDGKAIRKMEEELHARSRSASRERKVELPIRPPWPTERLDTVQAGLLPRSQLPELPALDDTDIGGPALTRGMSQSSSTAKLLNPLIASMRRPDITEDCMVDPLASGFYQDIWHAVAENNTKLYRQVFRCMPDSEVLDWKAYERFNDYSERFRQSQGLGASQTTAPKEAPEQSGPPGTGSTGSTVLSGSAVKEVLQGGPDGKAKSKRLFGAALNKLRPGSRGGEEPQTHVEALREKEGRAEHPPGSPSGSGLSTGQTVVPSPQPGDEKDVIATTAATTTKYAGGEGIAPDDRTGMPLSSSSLHQQPKLEDAGETSFERKRTVQYSDSVNLAPEMTATTQHSGSNAGFLQHSASQTKQRKRRGTAGRSIGAMEEVLGREEAEDLMGLVQGTVVLWPYDWLEREERGGNWLYNIDQLAPLEIYD</sequence>
<dbReference type="InterPro" id="IPR001736">
    <property type="entry name" value="PLipase_D/transphosphatidylase"/>
</dbReference>
<dbReference type="PROSITE" id="PS50035">
    <property type="entry name" value="PLD"/>
    <property type="match status" value="2"/>
</dbReference>
<keyword evidence="6" id="KW-0442">Lipid degradation</keyword>
<feature type="domain" description="PLD phosphodiesterase" evidence="12">
    <location>
        <begin position="958"/>
        <end position="985"/>
    </location>
</feature>
<evidence type="ECO:0000256" key="9">
    <source>
        <dbReference type="ARBA" id="ARBA00074658"/>
    </source>
</evidence>
<dbReference type="SMART" id="SM00155">
    <property type="entry name" value="PLDc"/>
    <property type="match status" value="2"/>
</dbReference>
<dbReference type="PANTHER" id="PTHR18896">
    <property type="entry name" value="PHOSPHOLIPASE D"/>
    <property type="match status" value="1"/>
</dbReference>
<comment type="caution">
    <text evidence="13">The sequence shown here is derived from an EMBL/GenBank/DDBJ whole genome shotgun (WGS) entry which is preliminary data.</text>
</comment>
<evidence type="ECO:0000256" key="7">
    <source>
        <dbReference type="ARBA" id="ARBA00023098"/>
    </source>
</evidence>
<proteinExistence type="inferred from homology"/>
<evidence type="ECO:0000259" key="12">
    <source>
        <dbReference type="PROSITE" id="PS50035"/>
    </source>
</evidence>
<feature type="domain" description="PLD phosphodiesterase" evidence="12">
    <location>
        <begin position="1267"/>
        <end position="1294"/>
    </location>
</feature>
<feature type="compositionally biased region" description="Basic and acidic residues" evidence="11">
    <location>
        <begin position="1438"/>
        <end position="1455"/>
    </location>
</feature>
<feature type="compositionally biased region" description="Polar residues" evidence="11">
    <location>
        <begin position="209"/>
        <end position="228"/>
    </location>
</feature>
<dbReference type="OrthoDB" id="14911at2759"/>
<name>A0A4U0UP44_9PEZI</name>
<feature type="compositionally biased region" description="Polar residues" evidence="11">
    <location>
        <begin position="1829"/>
        <end position="1847"/>
    </location>
</feature>
<dbReference type="SUPFAM" id="SSF56024">
    <property type="entry name" value="Phospholipase D/nuclease"/>
    <property type="match status" value="2"/>
</dbReference>
<dbReference type="Pfam" id="PF00614">
    <property type="entry name" value="PLDc"/>
    <property type="match status" value="1"/>
</dbReference>
<feature type="region of interest" description="Disordered" evidence="11">
    <location>
        <begin position="587"/>
        <end position="641"/>
    </location>
</feature>
<feature type="region of interest" description="Disordered" evidence="11">
    <location>
        <begin position="1645"/>
        <end position="1677"/>
    </location>
</feature>
<dbReference type="InterPro" id="IPR015679">
    <property type="entry name" value="PLipase_D_fam"/>
</dbReference>
<feature type="compositionally biased region" description="Acidic residues" evidence="11">
    <location>
        <begin position="252"/>
        <end position="264"/>
    </location>
</feature>
<protein>
    <recommendedName>
        <fullName evidence="9">Phospholipase D1</fullName>
        <ecNumber evidence="3">3.1.4.4</ecNumber>
    </recommendedName>
    <alternativeName>
        <fullName evidence="8">Choline phosphatase 1</fullName>
    </alternativeName>
    <alternativeName>
        <fullName evidence="10">Phosphatidylcholine-hydrolyzing phospholipase D1</fullName>
    </alternativeName>
</protein>
<feature type="region of interest" description="Disordered" evidence="11">
    <location>
        <begin position="1829"/>
        <end position="1858"/>
    </location>
</feature>
<evidence type="ECO:0000256" key="4">
    <source>
        <dbReference type="ARBA" id="ARBA00022737"/>
    </source>
</evidence>
<feature type="region of interest" description="Disordered" evidence="11">
    <location>
        <begin position="1397"/>
        <end position="1459"/>
    </location>
</feature>
<feature type="region of interest" description="Disordered" evidence="11">
    <location>
        <begin position="62"/>
        <end position="344"/>
    </location>
</feature>
<feature type="compositionally biased region" description="Polar residues" evidence="11">
    <location>
        <begin position="173"/>
        <end position="182"/>
    </location>
</feature>
<feature type="region of interest" description="Disordered" evidence="11">
    <location>
        <begin position="1"/>
        <end position="32"/>
    </location>
</feature>
<feature type="compositionally biased region" description="Basic and acidic residues" evidence="11">
    <location>
        <begin position="186"/>
        <end position="199"/>
    </location>
</feature>
<dbReference type="GO" id="GO:0035091">
    <property type="term" value="F:phosphatidylinositol binding"/>
    <property type="evidence" value="ECO:0007669"/>
    <property type="project" value="InterPro"/>
</dbReference>
<feature type="compositionally biased region" description="Low complexity" evidence="11">
    <location>
        <begin position="1423"/>
        <end position="1432"/>
    </location>
</feature>
<evidence type="ECO:0000313" key="13">
    <source>
        <dbReference type="EMBL" id="TKA37668.1"/>
    </source>
</evidence>
<dbReference type="CDD" id="cd01254">
    <property type="entry name" value="PH_PLD"/>
    <property type="match status" value="1"/>
</dbReference>
<feature type="compositionally biased region" description="Basic and acidic residues" evidence="11">
    <location>
        <begin position="1714"/>
        <end position="1734"/>
    </location>
</feature>
<dbReference type="CDD" id="cd09141">
    <property type="entry name" value="PLDc_vPLD1_2_yPLD_like_2"/>
    <property type="match status" value="1"/>
</dbReference>
<dbReference type="EC" id="3.1.4.4" evidence="3"/>
<evidence type="ECO:0000313" key="14">
    <source>
        <dbReference type="Proteomes" id="UP000310066"/>
    </source>
</evidence>
<comment type="similarity">
    <text evidence="2">Belongs to the phospholipase D family.</text>
</comment>